<dbReference type="GeneID" id="111248620"/>
<dbReference type="PANTHER" id="PTHR12419:SF4">
    <property type="entry name" value="OTU DOMAIN-CONTAINING PROTEIN 5"/>
    <property type="match status" value="1"/>
</dbReference>
<evidence type="ECO:0000256" key="7">
    <source>
        <dbReference type="ARBA" id="ARBA00033460"/>
    </source>
</evidence>
<dbReference type="Gene3D" id="3.90.70.80">
    <property type="match status" value="1"/>
</dbReference>
<dbReference type="EnsemblMetazoa" id="XM_022801256">
    <property type="protein sequence ID" value="XP_022656991"/>
    <property type="gene ID" value="LOC111248620"/>
</dbReference>
<dbReference type="RefSeq" id="XP_022656995.1">
    <property type="nucleotide sequence ID" value="XM_022801260.1"/>
</dbReference>
<dbReference type="CDD" id="cd22752">
    <property type="entry name" value="OTU_OTUD5-like"/>
    <property type="match status" value="1"/>
</dbReference>
<dbReference type="GO" id="GO:0016579">
    <property type="term" value="P:protein deubiquitination"/>
    <property type="evidence" value="ECO:0007669"/>
    <property type="project" value="TreeGrafter"/>
</dbReference>
<dbReference type="FunFam" id="3.90.70.80:FF:000018">
    <property type="entry name" value="OTU domain-containing protein 5-B"/>
    <property type="match status" value="1"/>
</dbReference>
<feature type="region of interest" description="Disordered" evidence="8">
    <location>
        <begin position="603"/>
        <end position="681"/>
    </location>
</feature>
<feature type="compositionally biased region" description="Polar residues" evidence="8">
    <location>
        <begin position="648"/>
        <end position="669"/>
    </location>
</feature>
<dbReference type="RefSeq" id="XP_022656991.1">
    <property type="nucleotide sequence ID" value="XM_022801256.1"/>
</dbReference>
<keyword evidence="11" id="KW-1185">Reference proteome</keyword>
<feature type="compositionally biased region" description="Basic residues" evidence="8">
    <location>
        <begin position="75"/>
        <end position="90"/>
    </location>
</feature>
<dbReference type="OMA" id="HIEMHAL"/>
<dbReference type="SUPFAM" id="SSF54001">
    <property type="entry name" value="Cysteine proteinases"/>
    <property type="match status" value="1"/>
</dbReference>
<evidence type="ECO:0000256" key="6">
    <source>
        <dbReference type="ARBA" id="ARBA00022801"/>
    </source>
</evidence>
<dbReference type="FunCoup" id="A0A7M7MF05">
    <property type="interactions" value="9"/>
</dbReference>
<keyword evidence="4" id="KW-0645">Protease</keyword>
<evidence type="ECO:0000313" key="11">
    <source>
        <dbReference type="Proteomes" id="UP000594260"/>
    </source>
</evidence>
<dbReference type="RefSeq" id="XP_022656997.1">
    <property type="nucleotide sequence ID" value="XM_022801262.1"/>
</dbReference>
<dbReference type="OrthoDB" id="409956at2759"/>
<accession>A0A7M7MF05</accession>
<dbReference type="EnsemblMetazoa" id="XM_022801254">
    <property type="protein sequence ID" value="XP_022656989"/>
    <property type="gene ID" value="LOC111248620"/>
</dbReference>
<feature type="compositionally biased region" description="Basic and acidic residues" evidence="8">
    <location>
        <begin position="543"/>
        <end position="554"/>
    </location>
</feature>
<feature type="region of interest" description="Disordered" evidence="8">
    <location>
        <begin position="412"/>
        <end position="474"/>
    </location>
</feature>
<evidence type="ECO:0000313" key="10">
    <source>
        <dbReference type="EnsemblMetazoa" id="XP_022656997"/>
    </source>
</evidence>
<evidence type="ECO:0000256" key="1">
    <source>
        <dbReference type="ARBA" id="ARBA00000707"/>
    </source>
</evidence>
<sequence>MTIRPQHVKKEATPAPSQANAQGGGGGPEGAACGSEGNQASMEPGNSLGGLASRGEGALNRDSSHQQLGVATAGQKRRHRTSPHRHRKRASLASPSATLTSAGCQPGPSQAPLVAGSSVMSSCPQVSGMLKSQLPPLPALASLDDLSSLSPLGNLSSSLAAGASNARGDADNEFAAYNSGDEYDRPDDANVLSEREMAERELRFELLLRGKGLTIKKMEEDGACLFRAVADQIYGDQGMHGVVRKLCMDYITKNADYFSHYLTEPFDQYVERKRRANAHGNHIEMHALSEMFNRPIEIYHYSEEPINIFHGLHKSDNDPIRLSYHRGVHYNSIVDPYKATIGVGLGLPGFQPGIADKEMLVDAIHASEQTELERQMLKDKLLASDWEATTEALERQVAQESYLEYLRENERRTRKRRNAAGTCGGSTASTASLSAGGDESPRGSSSPRSTGSGRCSPKSAANSSSQQQQGCGGVVVTQSGSVSASTAADSNVTVGGQQSPRHSPRFASLREDGAGGRQSPMPCSSSSQYPCAPSGHSPASPRDSPRPSSSRDHFPMAVPMGKNASSIVNNNNFPPEMFGLEDYDDSVLARVLAESQEEYFRQLKKQQQQQQQQHHQYQQQNLHQQGSANSSSESSGTSSNNGSPANSDVSQNRQCRQATNEGASTSRCDSGSGPASVDGGL</sequence>
<dbReference type="RefSeq" id="XP_022656990.1">
    <property type="nucleotide sequence ID" value="XM_022801255.1"/>
</dbReference>
<feature type="compositionally biased region" description="Low complexity" evidence="8">
    <location>
        <begin position="605"/>
        <end position="647"/>
    </location>
</feature>
<keyword evidence="5" id="KW-0833">Ubl conjugation pathway</keyword>
<dbReference type="CTD" id="39302"/>
<dbReference type="RefSeq" id="XP_022656996.1">
    <property type="nucleotide sequence ID" value="XM_022801261.1"/>
</dbReference>
<dbReference type="EnsemblMetazoa" id="XM_022801261">
    <property type="protein sequence ID" value="XP_022656996"/>
    <property type="gene ID" value="LOC111248620"/>
</dbReference>
<dbReference type="KEGG" id="vde:111248620"/>
<feature type="region of interest" description="Disordered" evidence="8">
    <location>
        <begin position="1"/>
        <end position="111"/>
    </location>
</feature>
<dbReference type="EnsemblMetazoa" id="XM_022801262">
    <property type="protein sequence ID" value="XP_022656997"/>
    <property type="gene ID" value="LOC111248620"/>
</dbReference>
<evidence type="ECO:0000256" key="3">
    <source>
        <dbReference type="ARBA" id="ARBA00012759"/>
    </source>
</evidence>
<evidence type="ECO:0000256" key="4">
    <source>
        <dbReference type="ARBA" id="ARBA00022670"/>
    </source>
</evidence>
<dbReference type="InParanoid" id="A0A7M7MF05"/>
<dbReference type="EnsemblMetazoa" id="XM_022801257">
    <property type="protein sequence ID" value="XP_022656992"/>
    <property type="gene ID" value="LOC111248620"/>
</dbReference>
<reference evidence="10" key="1">
    <citation type="submission" date="2021-01" db="UniProtKB">
        <authorList>
            <consortium name="EnsemblMetazoa"/>
        </authorList>
    </citation>
    <scope>IDENTIFICATION</scope>
</reference>
<evidence type="ECO:0000259" key="9">
    <source>
        <dbReference type="PROSITE" id="PS50802"/>
    </source>
</evidence>
<comment type="similarity">
    <text evidence="2">Belongs to the peptidase C85 family.</text>
</comment>
<evidence type="ECO:0000256" key="2">
    <source>
        <dbReference type="ARBA" id="ARBA00010407"/>
    </source>
</evidence>
<dbReference type="Proteomes" id="UP000594260">
    <property type="component" value="Unplaced"/>
</dbReference>
<evidence type="ECO:0000256" key="8">
    <source>
        <dbReference type="SAM" id="MobiDB-lite"/>
    </source>
</evidence>
<feature type="compositionally biased region" description="Low complexity" evidence="8">
    <location>
        <begin position="91"/>
        <end position="102"/>
    </location>
</feature>
<dbReference type="AlphaFoldDB" id="A0A7M7MF05"/>
<feature type="region of interest" description="Disordered" evidence="8">
    <location>
        <begin position="487"/>
        <end position="562"/>
    </location>
</feature>
<dbReference type="GO" id="GO:0006508">
    <property type="term" value="P:proteolysis"/>
    <property type="evidence" value="ECO:0007669"/>
    <property type="project" value="UniProtKB-KW"/>
</dbReference>
<feature type="compositionally biased region" description="Polar residues" evidence="8">
    <location>
        <begin position="489"/>
        <end position="501"/>
    </location>
</feature>
<dbReference type="RefSeq" id="XP_022656992.1">
    <property type="nucleotide sequence ID" value="XM_022801257.1"/>
</dbReference>
<dbReference type="PANTHER" id="PTHR12419">
    <property type="entry name" value="OTU DOMAIN CONTAINING PROTEIN"/>
    <property type="match status" value="1"/>
</dbReference>
<keyword evidence="6" id="KW-0378">Hydrolase</keyword>
<dbReference type="PROSITE" id="PS50802">
    <property type="entry name" value="OTU"/>
    <property type="match status" value="1"/>
</dbReference>
<dbReference type="RefSeq" id="XP_022656998.1">
    <property type="nucleotide sequence ID" value="XM_022801263.1"/>
</dbReference>
<dbReference type="EnsemblMetazoa" id="XM_022801258">
    <property type="protein sequence ID" value="XP_022656993"/>
    <property type="gene ID" value="LOC111248620"/>
</dbReference>
<dbReference type="EnsemblMetazoa" id="XM_022801263">
    <property type="protein sequence ID" value="XP_022656998"/>
    <property type="gene ID" value="LOC111248620"/>
</dbReference>
<dbReference type="RefSeq" id="XP_022656989.1">
    <property type="nucleotide sequence ID" value="XM_022801254.1"/>
</dbReference>
<organism evidence="10 11">
    <name type="scientific">Varroa destructor</name>
    <name type="common">Honeybee mite</name>
    <dbReference type="NCBI Taxonomy" id="109461"/>
    <lineage>
        <taxon>Eukaryota</taxon>
        <taxon>Metazoa</taxon>
        <taxon>Ecdysozoa</taxon>
        <taxon>Arthropoda</taxon>
        <taxon>Chelicerata</taxon>
        <taxon>Arachnida</taxon>
        <taxon>Acari</taxon>
        <taxon>Parasitiformes</taxon>
        <taxon>Mesostigmata</taxon>
        <taxon>Gamasina</taxon>
        <taxon>Dermanyssoidea</taxon>
        <taxon>Varroidae</taxon>
        <taxon>Varroa</taxon>
    </lineage>
</organism>
<dbReference type="RefSeq" id="XP_022656993.1">
    <property type="nucleotide sequence ID" value="XM_022801258.1"/>
</dbReference>
<dbReference type="InterPro" id="IPR003323">
    <property type="entry name" value="OTU_dom"/>
</dbReference>
<dbReference type="EnsemblMetazoa" id="XM_022801260">
    <property type="protein sequence ID" value="XP_022656995"/>
    <property type="gene ID" value="LOC111248620"/>
</dbReference>
<dbReference type="InterPro" id="IPR038765">
    <property type="entry name" value="Papain-like_cys_pep_sf"/>
</dbReference>
<dbReference type="EC" id="3.4.19.12" evidence="3"/>
<dbReference type="GO" id="GO:0004843">
    <property type="term" value="F:cysteine-type deubiquitinase activity"/>
    <property type="evidence" value="ECO:0007669"/>
    <property type="project" value="UniProtKB-EC"/>
</dbReference>
<proteinExistence type="inferred from homology"/>
<comment type="catalytic activity">
    <reaction evidence="1">
        <text>Thiol-dependent hydrolysis of ester, thioester, amide, peptide and isopeptide bonds formed by the C-terminal Gly of ubiquitin (a 76-residue protein attached to proteins as an intracellular targeting signal).</text>
        <dbReference type="EC" id="3.4.19.12"/>
    </reaction>
</comment>
<dbReference type="GO" id="GO:0061578">
    <property type="term" value="F:K63-linked deubiquitinase activity"/>
    <property type="evidence" value="ECO:0007669"/>
    <property type="project" value="TreeGrafter"/>
</dbReference>
<name>A0A7M7MF05_VARDE</name>
<dbReference type="EnsemblMetazoa" id="XM_022801255">
    <property type="protein sequence ID" value="XP_022656990"/>
    <property type="gene ID" value="LOC111248620"/>
</dbReference>
<dbReference type="Pfam" id="PF02338">
    <property type="entry name" value="OTU"/>
    <property type="match status" value="1"/>
</dbReference>
<evidence type="ECO:0000256" key="5">
    <source>
        <dbReference type="ARBA" id="ARBA00022786"/>
    </source>
</evidence>
<feature type="domain" description="OTU" evidence="9">
    <location>
        <begin position="213"/>
        <end position="336"/>
    </location>
</feature>
<protein>
    <recommendedName>
        <fullName evidence="3">ubiquitinyl hydrolase 1</fullName>
        <ecNumber evidence="3">3.4.19.12</ecNumber>
    </recommendedName>
    <alternativeName>
        <fullName evidence="7">Deubiquitinating enzyme A</fullName>
    </alternativeName>
</protein>
<feature type="compositionally biased region" description="Low complexity" evidence="8">
    <location>
        <begin position="419"/>
        <end position="474"/>
    </location>
</feature>
<dbReference type="InterPro" id="IPR050704">
    <property type="entry name" value="Peptidase_C85-like"/>
</dbReference>